<sequence length="403" mass="42914">MAPLCLSKRSIFTLLLVSLATALDPIDHQAHGTYFVSPHTPSHNQTYVFALNLIPATGDIYFHMSASSSSWMGVGFGPRMQDTFMLLAHPSSNASGLTLSARVARHAHSEPSLLHHVRIDKIFSDAYAPAANTAHDGLMIAHAICRNCSALIPSLNLSSPAQPFIFALGPEAHKLASDDPAAPLRRHAVYGHFEADLRYAVSAPEHARVPPPNDPGGSPSGVADTNFAWAFAARVGGVVRDGGGWAGTAHGVVMSLAFALVFPAGVVVKRVLGRLGFWVHVGVQGVGLVLVLLGLGAGVVVSREYNRVVVVGLVNGGLGLDFAGKGRYTVAYGVFVGVIGAVVLAFLVLQVFRRRPKAYKPEQEWPGGRRAADEDRRSFLAADTPVSAHEMTWMKKNDAVREG</sequence>
<dbReference type="Pfam" id="PF16010">
    <property type="entry name" value="CDH-cyt"/>
    <property type="match status" value="1"/>
</dbReference>
<feature type="chain" id="PRO_5044250914" description="Cellobiose dehydrogenase-like cytochrome domain-containing protein" evidence="2">
    <location>
        <begin position="23"/>
        <end position="403"/>
    </location>
</feature>
<evidence type="ECO:0000256" key="2">
    <source>
        <dbReference type="SAM" id="SignalP"/>
    </source>
</evidence>
<evidence type="ECO:0000313" key="4">
    <source>
        <dbReference type="EMBL" id="KAL1584954.1"/>
    </source>
</evidence>
<dbReference type="GeneID" id="96007598"/>
<dbReference type="CDD" id="cd09630">
    <property type="entry name" value="CDH_like_cytochrome"/>
    <property type="match status" value="1"/>
</dbReference>
<organism evidence="4 5">
    <name type="scientific">Cladosporium halotolerans</name>
    <dbReference type="NCBI Taxonomy" id="1052096"/>
    <lineage>
        <taxon>Eukaryota</taxon>
        <taxon>Fungi</taxon>
        <taxon>Dikarya</taxon>
        <taxon>Ascomycota</taxon>
        <taxon>Pezizomycotina</taxon>
        <taxon>Dothideomycetes</taxon>
        <taxon>Dothideomycetidae</taxon>
        <taxon>Cladosporiales</taxon>
        <taxon>Cladosporiaceae</taxon>
        <taxon>Cladosporium</taxon>
    </lineage>
</organism>
<reference evidence="4 5" key="1">
    <citation type="journal article" date="2020" name="Microbiol. Resour. Announc.">
        <title>Draft Genome Sequence of a Cladosporium Species Isolated from the Mesophotic Ascidian Didemnum maculosum.</title>
        <authorList>
            <person name="Gioti A."/>
            <person name="Siaperas R."/>
            <person name="Nikolaivits E."/>
            <person name="Le Goff G."/>
            <person name="Ouazzani J."/>
            <person name="Kotoulas G."/>
            <person name="Topakas E."/>
        </authorList>
    </citation>
    <scope>NUCLEOTIDE SEQUENCE [LARGE SCALE GENOMIC DNA]</scope>
    <source>
        <strain evidence="4 5">TM138-S3</strain>
    </source>
</reference>
<dbReference type="SUPFAM" id="SSF49344">
    <property type="entry name" value="CBD9-like"/>
    <property type="match status" value="1"/>
</dbReference>
<keyword evidence="1" id="KW-1133">Transmembrane helix</keyword>
<dbReference type="InterPro" id="IPR015920">
    <property type="entry name" value="Cellobiose_DH-like_cyt"/>
</dbReference>
<name>A0AB34KJ60_9PEZI</name>
<dbReference type="PANTHER" id="PTHR47797">
    <property type="entry name" value="DEHYDROGENASE, PUTATIVE (AFU_ORTHOLOGUE AFUA_8G05805)-RELATED"/>
    <property type="match status" value="1"/>
</dbReference>
<accession>A0AB34KJ60</accession>
<dbReference type="Gene3D" id="2.60.40.1210">
    <property type="entry name" value="Cellobiose dehydrogenase, cytochrome domain"/>
    <property type="match status" value="1"/>
</dbReference>
<keyword evidence="5" id="KW-1185">Reference proteome</keyword>
<protein>
    <recommendedName>
        <fullName evidence="3">Cellobiose dehydrogenase-like cytochrome domain-containing protein</fullName>
    </recommendedName>
</protein>
<evidence type="ECO:0000313" key="5">
    <source>
        <dbReference type="Proteomes" id="UP000803884"/>
    </source>
</evidence>
<proteinExistence type="predicted"/>
<keyword evidence="1" id="KW-0812">Transmembrane</keyword>
<keyword evidence="2" id="KW-0732">Signal</keyword>
<dbReference type="PANTHER" id="PTHR47797:SF1">
    <property type="entry name" value="CYTOCHROME B561 DOMAIN-CONTAINING PROTEIN-RELATED"/>
    <property type="match status" value="1"/>
</dbReference>
<dbReference type="RefSeq" id="XP_069228060.1">
    <property type="nucleotide sequence ID" value="XM_069374760.1"/>
</dbReference>
<feature type="transmembrane region" description="Helical" evidence="1">
    <location>
        <begin position="244"/>
        <end position="265"/>
    </location>
</feature>
<feature type="domain" description="Cellobiose dehydrogenase-like cytochrome" evidence="3">
    <location>
        <begin position="45"/>
        <end position="202"/>
    </location>
</feature>
<dbReference type="AlphaFoldDB" id="A0AB34KJ60"/>
<evidence type="ECO:0000259" key="3">
    <source>
        <dbReference type="Pfam" id="PF16010"/>
    </source>
</evidence>
<feature type="signal peptide" evidence="2">
    <location>
        <begin position="1"/>
        <end position="22"/>
    </location>
</feature>
<feature type="transmembrane region" description="Helical" evidence="1">
    <location>
        <begin position="277"/>
        <end position="301"/>
    </location>
</feature>
<feature type="transmembrane region" description="Helical" evidence="1">
    <location>
        <begin position="330"/>
        <end position="352"/>
    </location>
</feature>
<dbReference type="EMBL" id="JAAQHG020000022">
    <property type="protein sequence ID" value="KAL1584954.1"/>
    <property type="molecule type" value="Genomic_DNA"/>
</dbReference>
<comment type="caution">
    <text evidence="4">The sequence shown here is derived from an EMBL/GenBank/DDBJ whole genome shotgun (WGS) entry which is preliminary data.</text>
</comment>
<gene>
    <name evidence="4" type="ORF">WHR41_06155</name>
</gene>
<evidence type="ECO:0000256" key="1">
    <source>
        <dbReference type="SAM" id="Phobius"/>
    </source>
</evidence>
<keyword evidence="1" id="KW-0472">Membrane</keyword>
<dbReference type="Proteomes" id="UP000803884">
    <property type="component" value="Unassembled WGS sequence"/>
</dbReference>